<accession>G5AHR4</accession>
<sequence>MATSNKYAFFRPDTLDTAGYAYGKAISEAQRGKIEVERVARGRWADAGTLAIQREASELEMRAVTEEEALSGVGTYVGCALCIAR</sequence>
<dbReference type="Proteomes" id="UP000002640">
    <property type="component" value="Unassembled WGS sequence"/>
</dbReference>
<dbReference type="KEGG" id="psoj:PHYSODRAFT_535089"/>
<name>G5AHR4_PHYSP</name>
<dbReference type="AlphaFoldDB" id="G5AHR4"/>
<evidence type="ECO:0000313" key="1">
    <source>
        <dbReference type="EMBL" id="EGZ04985.1"/>
    </source>
</evidence>
<organism evidence="1 2">
    <name type="scientific">Phytophthora sojae (strain P6497)</name>
    <name type="common">Soybean stem and root rot agent</name>
    <name type="synonym">Phytophthora megasperma f. sp. glycines</name>
    <dbReference type="NCBI Taxonomy" id="1094619"/>
    <lineage>
        <taxon>Eukaryota</taxon>
        <taxon>Sar</taxon>
        <taxon>Stramenopiles</taxon>
        <taxon>Oomycota</taxon>
        <taxon>Peronosporomycetes</taxon>
        <taxon>Peronosporales</taxon>
        <taxon>Peronosporaceae</taxon>
        <taxon>Phytophthora</taxon>
    </lineage>
</organism>
<dbReference type="RefSeq" id="XP_009539615.1">
    <property type="nucleotide sequence ID" value="XM_009541320.1"/>
</dbReference>
<protein>
    <submittedName>
        <fullName evidence="1">Uncharacterized protein</fullName>
    </submittedName>
</protein>
<dbReference type="InParanoid" id="G5AHR4"/>
<dbReference type="GeneID" id="20662098"/>
<feature type="non-terminal residue" evidence="1">
    <location>
        <position position="85"/>
    </location>
</feature>
<evidence type="ECO:0000313" key="2">
    <source>
        <dbReference type="Proteomes" id="UP000002640"/>
    </source>
</evidence>
<dbReference type="EMBL" id="JH159171">
    <property type="protein sequence ID" value="EGZ04985.1"/>
    <property type="molecule type" value="Genomic_DNA"/>
</dbReference>
<reference evidence="1 2" key="1">
    <citation type="journal article" date="2006" name="Science">
        <title>Phytophthora genome sequences uncover evolutionary origins and mechanisms of pathogenesis.</title>
        <authorList>
            <person name="Tyler B.M."/>
            <person name="Tripathy S."/>
            <person name="Zhang X."/>
            <person name="Dehal P."/>
            <person name="Jiang R.H."/>
            <person name="Aerts A."/>
            <person name="Arredondo F.D."/>
            <person name="Baxter L."/>
            <person name="Bensasson D."/>
            <person name="Beynon J.L."/>
            <person name="Chapman J."/>
            <person name="Damasceno C.M."/>
            <person name="Dorrance A.E."/>
            <person name="Dou D."/>
            <person name="Dickerman A.W."/>
            <person name="Dubchak I.L."/>
            <person name="Garbelotto M."/>
            <person name="Gijzen M."/>
            <person name="Gordon S.G."/>
            <person name="Govers F."/>
            <person name="Grunwald N.J."/>
            <person name="Huang W."/>
            <person name="Ivors K.L."/>
            <person name="Jones R.W."/>
            <person name="Kamoun S."/>
            <person name="Krampis K."/>
            <person name="Lamour K.H."/>
            <person name="Lee M.K."/>
            <person name="McDonald W.H."/>
            <person name="Medina M."/>
            <person name="Meijer H.J."/>
            <person name="Nordberg E.K."/>
            <person name="Maclean D.J."/>
            <person name="Ospina-Giraldo M.D."/>
            <person name="Morris P.F."/>
            <person name="Phuntumart V."/>
            <person name="Putnam N.H."/>
            <person name="Rash S."/>
            <person name="Rose J.K."/>
            <person name="Sakihama Y."/>
            <person name="Salamov A.A."/>
            <person name="Savidor A."/>
            <person name="Scheuring C.F."/>
            <person name="Smith B.M."/>
            <person name="Sobral B.W."/>
            <person name="Terry A."/>
            <person name="Torto-Alalibo T.A."/>
            <person name="Win J."/>
            <person name="Xu Z."/>
            <person name="Zhang H."/>
            <person name="Grigoriev I.V."/>
            <person name="Rokhsar D.S."/>
            <person name="Boore J.L."/>
        </authorList>
    </citation>
    <scope>NUCLEOTIDE SEQUENCE [LARGE SCALE GENOMIC DNA]</scope>
    <source>
        <strain evidence="1 2">P6497</strain>
    </source>
</reference>
<keyword evidence="2" id="KW-1185">Reference proteome</keyword>
<proteinExistence type="predicted"/>
<gene>
    <name evidence="1" type="ORF">PHYSODRAFT_535089</name>
</gene>